<dbReference type="InterPro" id="IPR011249">
    <property type="entry name" value="Metalloenz_LuxS/M16"/>
</dbReference>
<dbReference type="PANTHER" id="PTHR11851:SF224">
    <property type="entry name" value="PROCESSING PROTEASE"/>
    <property type="match status" value="1"/>
</dbReference>
<dbReference type="AlphaFoldDB" id="A0A5C7EUB0"/>
<feature type="domain" description="Peptidase M16 N-terminal" evidence="2">
    <location>
        <begin position="48"/>
        <end position="182"/>
    </location>
</feature>
<dbReference type="Pfam" id="PF00675">
    <property type="entry name" value="Peptidase_M16"/>
    <property type="match status" value="1"/>
</dbReference>
<dbReference type="InParanoid" id="A0A5C7EUB0"/>
<feature type="signal peptide" evidence="1">
    <location>
        <begin position="1"/>
        <end position="25"/>
    </location>
</feature>
<protein>
    <submittedName>
        <fullName evidence="4">Insulinase family protein</fullName>
    </submittedName>
</protein>
<organism evidence="4 5">
    <name type="scientific">Pelomicrobium methylotrophicum</name>
    <dbReference type="NCBI Taxonomy" id="2602750"/>
    <lineage>
        <taxon>Bacteria</taxon>
        <taxon>Pseudomonadati</taxon>
        <taxon>Pseudomonadota</taxon>
        <taxon>Hydrogenophilia</taxon>
        <taxon>Hydrogenophilia incertae sedis</taxon>
        <taxon>Pelomicrobium</taxon>
    </lineage>
</organism>
<evidence type="ECO:0000259" key="3">
    <source>
        <dbReference type="Pfam" id="PF05193"/>
    </source>
</evidence>
<gene>
    <name evidence="4" type="ORF">FR698_13065</name>
</gene>
<dbReference type="InterPro" id="IPR011765">
    <property type="entry name" value="Pept_M16_N"/>
</dbReference>
<accession>A0A5C7EUB0</accession>
<dbReference type="SUPFAM" id="SSF63411">
    <property type="entry name" value="LuxS/MPP-like metallohydrolase"/>
    <property type="match status" value="2"/>
</dbReference>
<comment type="caution">
    <text evidence="4">The sequence shown here is derived from an EMBL/GenBank/DDBJ whole genome shotgun (WGS) entry which is preliminary data.</text>
</comment>
<evidence type="ECO:0000313" key="4">
    <source>
        <dbReference type="EMBL" id="TXF10874.1"/>
    </source>
</evidence>
<dbReference type="GO" id="GO:0046872">
    <property type="term" value="F:metal ion binding"/>
    <property type="evidence" value="ECO:0007669"/>
    <property type="project" value="InterPro"/>
</dbReference>
<proteinExistence type="predicted"/>
<dbReference type="OrthoDB" id="9811314at2"/>
<dbReference type="Proteomes" id="UP000321201">
    <property type="component" value="Unassembled WGS sequence"/>
</dbReference>
<evidence type="ECO:0000313" key="5">
    <source>
        <dbReference type="Proteomes" id="UP000321201"/>
    </source>
</evidence>
<dbReference type="EMBL" id="VPFL01000020">
    <property type="protein sequence ID" value="TXF10874.1"/>
    <property type="molecule type" value="Genomic_DNA"/>
</dbReference>
<keyword evidence="5" id="KW-1185">Reference proteome</keyword>
<keyword evidence="1" id="KW-0732">Signal</keyword>
<feature type="chain" id="PRO_5022801243" evidence="1">
    <location>
        <begin position="26"/>
        <end position="439"/>
    </location>
</feature>
<dbReference type="Gene3D" id="3.30.830.10">
    <property type="entry name" value="Metalloenzyme, LuxS/M16 peptidase-like"/>
    <property type="match status" value="2"/>
</dbReference>
<dbReference type="PANTHER" id="PTHR11851">
    <property type="entry name" value="METALLOPROTEASE"/>
    <property type="match status" value="1"/>
</dbReference>
<dbReference type="InterPro" id="IPR050361">
    <property type="entry name" value="MPP/UQCRC_Complex"/>
</dbReference>
<evidence type="ECO:0000259" key="2">
    <source>
        <dbReference type="Pfam" id="PF00675"/>
    </source>
</evidence>
<name>A0A5C7EUB0_9PROT</name>
<reference evidence="4 5" key="1">
    <citation type="submission" date="2019-08" db="EMBL/GenBank/DDBJ databases">
        <title>Pelomicrobium methylotrophicum gen. nov., sp. nov. a moderately thermophilic, facultatively anaerobic, lithoautotrophic and methylotrophic bacterium isolated from a terrestrial mud volcano.</title>
        <authorList>
            <person name="Slobodkina G.B."/>
            <person name="Merkel A.Y."/>
            <person name="Slobodkin A.I."/>
        </authorList>
    </citation>
    <scope>NUCLEOTIDE SEQUENCE [LARGE SCALE GENOMIC DNA]</scope>
    <source>
        <strain evidence="4 5">SM250</strain>
    </source>
</reference>
<dbReference type="InterPro" id="IPR007863">
    <property type="entry name" value="Peptidase_M16_C"/>
</dbReference>
<dbReference type="Pfam" id="PF05193">
    <property type="entry name" value="Peptidase_M16_C"/>
    <property type="match status" value="1"/>
</dbReference>
<sequence>MRSRSAFTFVTFIAALVLPRADALAGLPIQHWQTSGGARVYFVESHDLPIIDVSVDFPAGSSTDSRRKSGLAAMTQRLLTLGAGGLSENEISARLADVGAQLGGRFDPDRAGLTLRTLSSAQAREVAFDVFTRVLQRPEFPQDVLEREKARVVAALKEADTKPDTLAERALARLLYRDHPYALREAGEVETVSALTRDDLQAHYQAHYRRGAAVVAMIGDLTRPEAEALAERLTQGLPAGNAGLELPPVPLPDGQVERIDHPATQSHILLGYPGVTRDDPDYFPLYVGNYILGGGGFVSRLNQEIREKRGLAYSVYSYFLPLKVQGPFRVGLQTKKGQGGEALEVVRETLERFIAQGPTAEELKQAKQHIVGGFPLRIDSNKKILEFLAVIGFYELPLTYLDDFLKKVDAVTLPQIRDAFKRRIDPQRMVTVVVGTAER</sequence>
<dbReference type="RefSeq" id="WP_147800641.1">
    <property type="nucleotide sequence ID" value="NZ_VPFL01000020.1"/>
</dbReference>
<evidence type="ECO:0000256" key="1">
    <source>
        <dbReference type="SAM" id="SignalP"/>
    </source>
</evidence>
<feature type="domain" description="Peptidase M16 C-terminal" evidence="3">
    <location>
        <begin position="195"/>
        <end position="368"/>
    </location>
</feature>